<dbReference type="Pfam" id="PF05133">
    <property type="entry name" value="SPP1_portal"/>
    <property type="match status" value="1"/>
</dbReference>
<sequence>MALPEHDQEWPPPYTRAEQRLYRQWGAWYSGDPDVLGQVYGSGVTPGMGLDLKGWDRPLQYAGGTIGRVARWFWGAPTPAGQSRSTKIHVPVAADIAATSADLLFSEPPTLRVSGKKGQARLEKVLAEGGVNGILLEAAELGAAYGGVYLRVGWDTTMHDYPVIDILPADTGVPEFHSGRLKAVTFWKIVAEDNKVVWRHLERHEQGRVFHGLYQGDNERLGMAVPLGDHPATAHFAEIVDADGGFDSGFDKGLLVHYIPNMRPHRTLRGSQLGRSDYAGVEPLMDALDETYTSWMRDLRLGKSRIIVPEVYLANTGRGRGSTWDPDREIYSGLGMLPKPGGGDPMITLSQFEIRVAEHQQTAKNLLAQILRGAGYSVQSFGEAGEGAAVTATEIHSRERKSYTTRGRKIGYWTPALSWLSECLLAVDHAVFGTKVVSERAQIEWPDGVMPDPESLSRTVEMLERAGAASLETKVRMIHPEWDDPQVKAEIARIRDEKGLNVPDPDRITETVVPAADDD</sequence>
<dbReference type="AlphaFoldDB" id="A0AA37BLF8"/>
<dbReference type="RefSeq" id="WP_191897519.1">
    <property type="nucleotide sequence ID" value="NZ_BMQD01000023.1"/>
</dbReference>
<accession>A0AA37BLF8</accession>
<reference evidence="2" key="2">
    <citation type="submission" date="2022-09" db="EMBL/GenBank/DDBJ databases">
        <authorList>
            <person name="Sun Q."/>
            <person name="Ohkuma M."/>
        </authorList>
    </citation>
    <scope>NUCLEOTIDE SEQUENCE</scope>
    <source>
        <strain evidence="2">JCM 3093</strain>
    </source>
</reference>
<evidence type="ECO:0000313" key="2">
    <source>
        <dbReference type="EMBL" id="GGK90324.1"/>
    </source>
</evidence>
<organism evidence="2 3">
    <name type="scientific">Planomonospora parontospora</name>
    <dbReference type="NCBI Taxonomy" id="58119"/>
    <lineage>
        <taxon>Bacteria</taxon>
        <taxon>Bacillati</taxon>
        <taxon>Actinomycetota</taxon>
        <taxon>Actinomycetes</taxon>
        <taxon>Streptosporangiales</taxon>
        <taxon>Streptosporangiaceae</taxon>
        <taxon>Planomonospora</taxon>
    </lineage>
</organism>
<dbReference type="EMBL" id="BMQD01000023">
    <property type="protein sequence ID" value="GGK90324.1"/>
    <property type="molecule type" value="Genomic_DNA"/>
</dbReference>
<feature type="compositionally biased region" description="Basic and acidic residues" evidence="1">
    <location>
        <begin position="498"/>
        <end position="509"/>
    </location>
</feature>
<name>A0AA37BLF8_9ACTN</name>
<evidence type="ECO:0000313" key="3">
    <source>
        <dbReference type="Proteomes" id="UP000627984"/>
    </source>
</evidence>
<evidence type="ECO:0008006" key="4">
    <source>
        <dbReference type="Google" id="ProtNLM"/>
    </source>
</evidence>
<protein>
    <recommendedName>
        <fullName evidence="4">Phage portal protein</fullName>
    </recommendedName>
</protein>
<proteinExistence type="predicted"/>
<dbReference type="Proteomes" id="UP000627984">
    <property type="component" value="Unassembled WGS sequence"/>
</dbReference>
<feature type="region of interest" description="Disordered" evidence="1">
    <location>
        <begin position="498"/>
        <end position="519"/>
    </location>
</feature>
<evidence type="ECO:0000256" key="1">
    <source>
        <dbReference type="SAM" id="MobiDB-lite"/>
    </source>
</evidence>
<dbReference type="InterPro" id="IPR021145">
    <property type="entry name" value="Portal_protein_SPP1_Gp6-like"/>
</dbReference>
<gene>
    <name evidence="2" type="ORF">GCM10010126_57170</name>
</gene>
<reference evidence="2" key="1">
    <citation type="journal article" date="2014" name="Int. J. Syst. Evol. Microbiol.">
        <title>Complete genome sequence of Corynebacterium casei LMG S-19264T (=DSM 44701T), isolated from a smear-ripened cheese.</title>
        <authorList>
            <consortium name="US DOE Joint Genome Institute (JGI-PGF)"/>
            <person name="Walter F."/>
            <person name="Albersmeier A."/>
            <person name="Kalinowski J."/>
            <person name="Ruckert C."/>
        </authorList>
    </citation>
    <scope>NUCLEOTIDE SEQUENCE</scope>
    <source>
        <strain evidence="2">JCM 3093</strain>
    </source>
</reference>
<comment type="caution">
    <text evidence="2">The sequence shown here is derived from an EMBL/GenBank/DDBJ whole genome shotgun (WGS) entry which is preliminary data.</text>
</comment>